<dbReference type="PANTHER" id="PTHR23301">
    <property type="entry name" value="CHITIN BINDING PERITROPHIN-A"/>
    <property type="match status" value="1"/>
</dbReference>
<evidence type="ECO:0000256" key="4">
    <source>
        <dbReference type="ARBA" id="ARBA00023157"/>
    </source>
</evidence>
<dbReference type="EMBL" id="KQ978822">
    <property type="protein sequence ID" value="KYN28049.1"/>
    <property type="molecule type" value="Genomic_DNA"/>
</dbReference>
<keyword evidence="4" id="KW-1015">Disulfide bond</keyword>
<dbReference type="SUPFAM" id="SSF57625">
    <property type="entry name" value="Invertebrate chitin-binding proteins"/>
    <property type="match status" value="2"/>
</dbReference>
<dbReference type="GO" id="GO:0005576">
    <property type="term" value="C:extracellular region"/>
    <property type="evidence" value="ECO:0007669"/>
    <property type="project" value="InterPro"/>
</dbReference>
<dbReference type="InterPro" id="IPR002557">
    <property type="entry name" value="Chitin-bd_dom"/>
</dbReference>
<keyword evidence="9" id="KW-1185">Reference proteome</keyword>
<gene>
    <name evidence="8" type="ORF">ALC57_02485</name>
</gene>
<evidence type="ECO:0000256" key="1">
    <source>
        <dbReference type="ARBA" id="ARBA00022669"/>
    </source>
</evidence>
<dbReference type="GO" id="GO:0008061">
    <property type="term" value="F:chitin binding"/>
    <property type="evidence" value="ECO:0007669"/>
    <property type="project" value="UniProtKB-KW"/>
</dbReference>
<sequence length="486" mass="55071">MRFVSVLLACSLICPVSPSKCPEPKKPHLTSCTIFYNCVNLPGGGYVWVPAKCNAGLVFQPYLRMCVIPGDIWTCDILSTDSPVTKKHEISELINPMDTSYLGYTEDPLEFSETVDSSHVIDDFYDSTTETMTAYPLIEFEESDKTTYSDKSVRNASYHSEENYLYKYTNSQGQLSLSLMQEYKDIVDNHYKWLNKLMSRLRVYKELSAAISSSLSIPVRDATTINPTQTITIFASHNQRQNISLNYLVQSYTEGTELHNSDDEPTEMMGSNEPQMNTVATTDSTVSTESALELLIDSLDSDNNIIRISDNFGNKQYLTINQYRNMAHRLTPRTVSVVTCTRNVRLPNKTDCYRYYTCEPKTATVVEYSCPLHTAFNVYSRICDVESVKTCGSNVKLPVNEIFFENIHANDKSTIYEEESEKRLCQELGKIKDPASDSHYYICYSMPDSEGIKSIRMTCPNALIFCQSKKLKADPISDDVSVLEEL</sequence>
<keyword evidence="1" id="KW-0147">Chitin-binding</keyword>
<keyword evidence="2 6" id="KW-0732">Signal</keyword>
<dbReference type="Pfam" id="PF01607">
    <property type="entry name" value="CBM_14"/>
    <property type="match status" value="1"/>
</dbReference>
<keyword evidence="3" id="KW-0677">Repeat</keyword>
<evidence type="ECO:0000256" key="3">
    <source>
        <dbReference type="ARBA" id="ARBA00022737"/>
    </source>
</evidence>
<dbReference type="InterPro" id="IPR036508">
    <property type="entry name" value="Chitin-bd_dom_sf"/>
</dbReference>
<dbReference type="PANTHER" id="PTHR23301:SF98">
    <property type="entry name" value="CHITIN-BINDING TYPE-2 DOMAIN-CONTAINING PROTEIN-RELATED"/>
    <property type="match status" value="1"/>
</dbReference>
<organism evidence="8 9">
    <name type="scientific">Trachymyrmex cornetzi</name>
    <dbReference type="NCBI Taxonomy" id="471704"/>
    <lineage>
        <taxon>Eukaryota</taxon>
        <taxon>Metazoa</taxon>
        <taxon>Ecdysozoa</taxon>
        <taxon>Arthropoda</taxon>
        <taxon>Hexapoda</taxon>
        <taxon>Insecta</taxon>
        <taxon>Pterygota</taxon>
        <taxon>Neoptera</taxon>
        <taxon>Endopterygota</taxon>
        <taxon>Hymenoptera</taxon>
        <taxon>Apocrita</taxon>
        <taxon>Aculeata</taxon>
        <taxon>Formicoidea</taxon>
        <taxon>Formicidae</taxon>
        <taxon>Myrmicinae</taxon>
        <taxon>Trachymyrmex</taxon>
    </lineage>
</organism>
<protein>
    <recommendedName>
        <fullName evidence="7">Chitin-binding type-2 domain-containing protein</fullName>
    </recommendedName>
</protein>
<keyword evidence="5" id="KW-0325">Glycoprotein</keyword>
<dbReference type="STRING" id="471704.A0A195EJI7"/>
<name>A0A195EJI7_9HYME</name>
<evidence type="ECO:0000256" key="2">
    <source>
        <dbReference type="ARBA" id="ARBA00022729"/>
    </source>
</evidence>
<feature type="chain" id="PRO_5008270836" description="Chitin-binding type-2 domain-containing protein" evidence="6">
    <location>
        <begin position="19"/>
        <end position="486"/>
    </location>
</feature>
<reference evidence="8 9" key="1">
    <citation type="submission" date="2015-09" db="EMBL/GenBank/DDBJ databases">
        <title>Trachymyrmex cornetzi WGS genome.</title>
        <authorList>
            <person name="Nygaard S."/>
            <person name="Hu H."/>
            <person name="Boomsma J."/>
            <person name="Zhang G."/>
        </authorList>
    </citation>
    <scope>NUCLEOTIDE SEQUENCE [LARGE SCALE GENOMIC DNA]</scope>
    <source>
        <strain evidence="8">Tcor2-1</strain>
        <tissue evidence="8">Whole body</tissue>
    </source>
</reference>
<feature type="domain" description="Chitin-binding type-2" evidence="7">
    <location>
        <begin position="18"/>
        <end position="77"/>
    </location>
</feature>
<dbReference type="PROSITE" id="PS50940">
    <property type="entry name" value="CHIT_BIND_II"/>
    <property type="match status" value="2"/>
</dbReference>
<dbReference type="Proteomes" id="UP000078492">
    <property type="component" value="Unassembled WGS sequence"/>
</dbReference>
<evidence type="ECO:0000313" key="9">
    <source>
        <dbReference type="Proteomes" id="UP000078492"/>
    </source>
</evidence>
<evidence type="ECO:0000256" key="6">
    <source>
        <dbReference type="SAM" id="SignalP"/>
    </source>
</evidence>
<dbReference type="AlphaFoldDB" id="A0A195EJI7"/>
<evidence type="ECO:0000259" key="7">
    <source>
        <dbReference type="PROSITE" id="PS50940"/>
    </source>
</evidence>
<dbReference type="SMART" id="SM00494">
    <property type="entry name" value="ChtBD2"/>
    <property type="match status" value="3"/>
</dbReference>
<feature type="signal peptide" evidence="6">
    <location>
        <begin position="1"/>
        <end position="18"/>
    </location>
</feature>
<dbReference type="Gene3D" id="2.170.140.10">
    <property type="entry name" value="Chitin binding domain"/>
    <property type="match status" value="2"/>
</dbReference>
<accession>A0A195EJI7</accession>
<evidence type="ECO:0000313" key="8">
    <source>
        <dbReference type="EMBL" id="KYN28049.1"/>
    </source>
</evidence>
<evidence type="ECO:0000256" key="5">
    <source>
        <dbReference type="ARBA" id="ARBA00023180"/>
    </source>
</evidence>
<feature type="domain" description="Chitin-binding type-2" evidence="7">
    <location>
        <begin position="337"/>
        <end position="393"/>
    </location>
</feature>
<proteinExistence type="predicted"/>
<dbReference type="InterPro" id="IPR051940">
    <property type="entry name" value="Chitin_bind-dev_reg"/>
</dbReference>